<reference evidence="2 3" key="1">
    <citation type="journal article" date="2014" name="Nat. Genet.">
        <title>Genome and transcriptome of the porcine whipworm Trichuris suis.</title>
        <authorList>
            <person name="Jex A.R."/>
            <person name="Nejsum P."/>
            <person name="Schwarz E.M."/>
            <person name="Hu L."/>
            <person name="Young N.D."/>
            <person name="Hall R.S."/>
            <person name="Korhonen P.K."/>
            <person name="Liao S."/>
            <person name="Thamsborg S."/>
            <person name="Xia J."/>
            <person name="Xu P."/>
            <person name="Wang S."/>
            <person name="Scheerlinck J.P."/>
            <person name="Hofmann A."/>
            <person name="Sternberg P.W."/>
            <person name="Wang J."/>
            <person name="Gasser R.B."/>
        </authorList>
    </citation>
    <scope>NUCLEOTIDE SEQUENCE [LARGE SCALE GENOMIC DNA]</scope>
    <source>
        <strain evidence="2">DCEP-RM93F</strain>
        <strain evidence="1">DCEP-RM93M</strain>
    </source>
</reference>
<accession>A0A085N7H6</accession>
<gene>
    <name evidence="1" type="ORF">M513_03812</name>
    <name evidence="2" type="ORF">M514_03812</name>
</gene>
<evidence type="ECO:0000313" key="2">
    <source>
        <dbReference type="EMBL" id="KFD65422.1"/>
    </source>
</evidence>
<evidence type="ECO:0000313" key="1">
    <source>
        <dbReference type="EMBL" id="KFD55171.1"/>
    </source>
</evidence>
<dbReference type="EMBL" id="KL367538">
    <property type="protein sequence ID" value="KFD65422.1"/>
    <property type="molecule type" value="Genomic_DNA"/>
</dbReference>
<sequence length="84" mass="9289">MERLEKEKSFLPRPKWSNCLAAAEREREDVQLDRLRAVAPPVRRGGAGDGVGAGRHPPLQYKLASSSRVVKKGQLEAPEQRKAG</sequence>
<dbReference type="Proteomes" id="UP000030764">
    <property type="component" value="Unassembled WGS sequence"/>
</dbReference>
<evidence type="ECO:0000313" key="3">
    <source>
        <dbReference type="Proteomes" id="UP000030764"/>
    </source>
</evidence>
<organism evidence="2">
    <name type="scientific">Trichuris suis</name>
    <name type="common">pig whipworm</name>
    <dbReference type="NCBI Taxonomy" id="68888"/>
    <lineage>
        <taxon>Eukaryota</taxon>
        <taxon>Metazoa</taxon>
        <taxon>Ecdysozoa</taxon>
        <taxon>Nematoda</taxon>
        <taxon>Enoplea</taxon>
        <taxon>Dorylaimia</taxon>
        <taxon>Trichinellida</taxon>
        <taxon>Trichuridae</taxon>
        <taxon>Trichuris</taxon>
    </lineage>
</organism>
<dbReference type="Proteomes" id="UP000030758">
    <property type="component" value="Unassembled WGS sequence"/>
</dbReference>
<proteinExistence type="predicted"/>
<dbReference type="EMBL" id="KL363201">
    <property type="protein sequence ID" value="KFD55171.1"/>
    <property type="molecule type" value="Genomic_DNA"/>
</dbReference>
<name>A0A085N7H6_9BILA</name>
<protein>
    <submittedName>
        <fullName evidence="2">Uncharacterized protein</fullName>
    </submittedName>
</protein>
<dbReference type="AlphaFoldDB" id="A0A085N7H6"/>
<keyword evidence="3" id="KW-1185">Reference proteome</keyword>